<keyword evidence="3" id="KW-1185">Reference proteome</keyword>
<dbReference type="Proteomes" id="UP000799324">
    <property type="component" value="Unassembled WGS sequence"/>
</dbReference>
<name>A0A6A6TK48_9PLEO</name>
<accession>A0A6A6TK48</accession>
<gene>
    <name evidence="2" type="ORF">K491DRAFT_688437</name>
</gene>
<reference evidence="2" key="1">
    <citation type="journal article" date="2020" name="Stud. Mycol.">
        <title>101 Dothideomycetes genomes: a test case for predicting lifestyles and emergence of pathogens.</title>
        <authorList>
            <person name="Haridas S."/>
            <person name="Albert R."/>
            <person name="Binder M."/>
            <person name="Bloem J."/>
            <person name="Labutti K."/>
            <person name="Salamov A."/>
            <person name="Andreopoulos B."/>
            <person name="Baker S."/>
            <person name="Barry K."/>
            <person name="Bills G."/>
            <person name="Bluhm B."/>
            <person name="Cannon C."/>
            <person name="Castanera R."/>
            <person name="Culley D."/>
            <person name="Daum C."/>
            <person name="Ezra D."/>
            <person name="Gonzalez J."/>
            <person name="Henrissat B."/>
            <person name="Kuo A."/>
            <person name="Liang C."/>
            <person name="Lipzen A."/>
            <person name="Lutzoni F."/>
            <person name="Magnuson J."/>
            <person name="Mondo S."/>
            <person name="Nolan M."/>
            <person name="Ohm R."/>
            <person name="Pangilinan J."/>
            <person name="Park H.-J."/>
            <person name="Ramirez L."/>
            <person name="Alfaro M."/>
            <person name="Sun H."/>
            <person name="Tritt A."/>
            <person name="Yoshinaga Y."/>
            <person name="Zwiers L.-H."/>
            <person name="Turgeon B."/>
            <person name="Goodwin S."/>
            <person name="Spatafora J."/>
            <person name="Crous P."/>
            <person name="Grigoriev I."/>
        </authorList>
    </citation>
    <scope>NUCLEOTIDE SEQUENCE</scope>
    <source>
        <strain evidence="2">CBS 122681</strain>
    </source>
</reference>
<protein>
    <submittedName>
        <fullName evidence="2">Uncharacterized protein</fullName>
    </submittedName>
</protein>
<evidence type="ECO:0000256" key="1">
    <source>
        <dbReference type="SAM" id="MobiDB-lite"/>
    </source>
</evidence>
<evidence type="ECO:0000313" key="2">
    <source>
        <dbReference type="EMBL" id="KAF2660405.1"/>
    </source>
</evidence>
<dbReference type="EMBL" id="MU004300">
    <property type="protein sequence ID" value="KAF2660405.1"/>
    <property type="molecule type" value="Genomic_DNA"/>
</dbReference>
<dbReference type="AlphaFoldDB" id="A0A6A6TK48"/>
<evidence type="ECO:0000313" key="3">
    <source>
        <dbReference type="Proteomes" id="UP000799324"/>
    </source>
</evidence>
<organism evidence="2 3">
    <name type="scientific">Lophiostoma macrostomum CBS 122681</name>
    <dbReference type="NCBI Taxonomy" id="1314788"/>
    <lineage>
        <taxon>Eukaryota</taxon>
        <taxon>Fungi</taxon>
        <taxon>Dikarya</taxon>
        <taxon>Ascomycota</taxon>
        <taxon>Pezizomycotina</taxon>
        <taxon>Dothideomycetes</taxon>
        <taxon>Pleosporomycetidae</taxon>
        <taxon>Pleosporales</taxon>
        <taxon>Lophiostomataceae</taxon>
        <taxon>Lophiostoma</taxon>
    </lineage>
</organism>
<proteinExistence type="predicted"/>
<feature type="region of interest" description="Disordered" evidence="1">
    <location>
        <begin position="18"/>
        <end position="56"/>
    </location>
</feature>
<sequence length="56" mass="6001">MPPSHTPIPPPAIVLHAHLHLSPPRPTPSSLYHHPIPSPIQQRDPPAQPSRAATSA</sequence>